<dbReference type="SUPFAM" id="SSF51735">
    <property type="entry name" value="NAD(P)-binding Rossmann-fold domains"/>
    <property type="match status" value="1"/>
</dbReference>
<evidence type="ECO:0000256" key="1">
    <source>
        <dbReference type="ARBA" id="ARBA00022450"/>
    </source>
</evidence>
<evidence type="ECO:0000313" key="9">
    <source>
        <dbReference type="Proteomes" id="UP001303473"/>
    </source>
</evidence>
<reference evidence="9" key="1">
    <citation type="journal article" date="2023" name="Mol. Phylogenet. Evol.">
        <title>Genome-scale phylogeny and comparative genomics of the fungal order Sordariales.</title>
        <authorList>
            <person name="Hensen N."/>
            <person name="Bonometti L."/>
            <person name="Westerberg I."/>
            <person name="Brannstrom I.O."/>
            <person name="Guillou S."/>
            <person name="Cros-Aarteil S."/>
            <person name="Calhoun S."/>
            <person name="Haridas S."/>
            <person name="Kuo A."/>
            <person name="Mondo S."/>
            <person name="Pangilinan J."/>
            <person name="Riley R."/>
            <person name="LaButti K."/>
            <person name="Andreopoulos B."/>
            <person name="Lipzen A."/>
            <person name="Chen C."/>
            <person name="Yan M."/>
            <person name="Daum C."/>
            <person name="Ng V."/>
            <person name="Clum A."/>
            <person name="Steindorff A."/>
            <person name="Ohm R.A."/>
            <person name="Martin F."/>
            <person name="Silar P."/>
            <person name="Natvig D.O."/>
            <person name="Lalanne C."/>
            <person name="Gautier V."/>
            <person name="Ament-Velasquez S.L."/>
            <person name="Kruys A."/>
            <person name="Hutchinson M.I."/>
            <person name="Powell A.J."/>
            <person name="Barry K."/>
            <person name="Miller A.N."/>
            <person name="Grigoriev I.V."/>
            <person name="Debuchy R."/>
            <person name="Gladieux P."/>
            <person name="Hiltunen Thoren M."/>
            <person name="Johannesson H."/>
        </authorList>
    </citation>
    <scope>NUCLEOTIDE SEQUENCE [LARGE SCALE GENOMIC DNA]</scope>
    <source>
        <strain evidence="9">CBS 340.73</strain>
    </source>
</reference>
<sequence>MTLKDNCKPRSDVIFLSRSAGEAGKYDKFVQELKALGCSAVMISGGVSVVEDVEKAVNATKRPIRGVLQASMILRDRNLPSMNFDDWQAATDPKVKGTWNLHEVLLKENQTMDFFIVFSSWSGLVGQPGQMNYASGNTFLDAFVQYRHSQGLTGAVVDVGVVDDVGYVSQNARLLDFFCMTSTHILYEQDILDALQLLMTRSLITLDNARGEKEVGIGRGRRAFVNKAQLALGLRSTQPLSAQNNRTTWRRDPRMALFAHENLDVNQAPSSIGVDSLVAIELRNWFRQTLGCDSMTILEILGSDSLLSLGKRSANMLKSKYASDVMTGKEHVQEYMNTKMP</sequence>
<keyword evidence="2" id="KW-0597">Phosphoprotein</keyword>
<keyword evidence="5" id="KW-0511">Multifunctional enzyme</keyword>
<dbReference type="GO" id="GO:0044550">
    <property type="term" value="P:secondary metabolite biosynthetic process"/>
    <property type="evidence" value="ECO:0007669"/>
    <property type="project" value="TreeGrafter"/>
</dbReference>
<dbReference type="InterPro" id="IPR036291">
    <property type="entry name" value="NAD(P)-bd_dom_sf"/>
</dbReference>
<gene>
    <name evidence="8" type="ORF">QBC46DRAFT_345439</name>
</gene>
<comment type="caution">
    <text evidence="8">The sequence shown here is derived from an EMBL/GenBank/DDBJ whole genome shotgun (WGS) entry which is preliminary data.</text>
</comment>
<dbReference type="InterPro" id="IPR057326">
    <property type="entry name" value="KR_dom"/>
</dbReference>
<dbReference type="InterPro" id="IPR006162">
    <property type="entry name" value="Ppantetheine_attach_site"/>
</dbReference>
<dbReference type="PANTHER" id="PTHR43775:SF49">
    <property type="entry name" value="SYNTHASE, PUTATIVE (JCVI)-RELATED"/>
    <property type="match status" value="1"/>
</dbReference>
<dbReference type="Pfam" id="PF08659">
    <property type="entry name" value="KR"/>
    <property type="match status" value="1"/>
</dbReference>
<dbReference type="GO" id="GO:0016491">
    <property type="term" value="F:oxidoreductase activity"/>
    <property type="evidence" value="ECO:0007669"/>
    <property type="project" value="UniProtKB-KW"/>
</dbReference>
<evidence type="ECO:0000259" key="6">
    <source>
        <dbReference type="SMART" id="SM00822"/>
    </source>
</evidence>
<keyword evidence="9" id="KW-1185">Reference proteome</keyword>
<dbReference type="SMART" id="SM00822">
    <property type="entry name" value="PKS_KR"/>
    <property type="match status" value="1"/>
</dbReference>
<evidence type="ECO:0000256" key="2">
    <source>
        <dbReference type="ARBA" id="ARBA00022553"/>
    </source>
</evidence>
<dbReference type="GO" id="GO:0006633">
    <property type="term" value="P:fatty acid biosynthetic process"/>
    <property type="evidence" value="ECO:0007669"/>
    <property type="project" value="TreeGrafter"/>
</dbReference>
<dbReference type="PROSITE" id="PS00012">
    <property type="entry name" value="PHOSPHOPANTETHEINE"/>
    <property type="match status" value="1"/>
</dbReference>
<dbReference type="GO" id="GO:0004312">
    <property type="term" value="F:fatty acid synthase activity"/>
    <property type="evidence" value="ECO:0007669"/>
    <property type="project" value="TreeGrafter"/>
</dbReference>
<dbReference type="InterPro" id="IPR020806">
    <property type="entry name" value="PKS_PP-bd"/>
</dbReference>
<evidence type="ECO:0000259" key="7">
    <source>
        <dbReference type="SMART" id="SM00823"/>
    </source>
</evidence>
<feature type="domain" description="Ketoreductase" evidence="6">
    <location>
        <begin position="2"/>
        <end position="165"/>
    </location>
</feature>
<dbReference type="InterPro" id="IPR050091">
    <property type="entry name" value="PKS_NRPS_Biosynth_Enz"/>
</dbReference>
<name>A0AAN6N134_9PEZI</name>
<dbReference type="SMART" id="SM00823">
    <property type="entry name" value="PKS_PP"/>
    <property type="match status" value="1"/>
</dbReference>
<evidence type="ECO:0000256" key="3">
    <source>
        <dbReference type="ARBA" id="ARBA00022679"/>
    </source>
</evidence>
<proteinExistence type="predicted"/>
<dbReference type="Proteomes" id="UP001303473">
    <property type="component" value="Unassembled WGS sequence"/>
</dbReference>
<dbReference type="Gene3D" id="3.40.50.720">
    <property type="entry name" value="NAD(P)-binding Rossmann-like Domain"/>
    <property type="match status" value="1"/>
</dbReference>
<keyword evidence="1" id="KW-0596">Phosphopantetheine</keyword>
<keyword evidence="4" id="KW-0560">Oxidoreductase</keyword>
<feature type="domain" description="Polyketide synthase-like phosphopantetheine-binding" evidence="7">
    <location>
        <begin position="247"/>
        <end position="317"/>
    </location>
</feature>
<evidence type="ECO:0000313" key="8">
    <source>
        <dbReference type="EMBL" id="KAK3936656.1"/>
    </source>
</evidence>
<dbReference type="InterPro" id="IPR013968">
    <property type="entry name" value="PKS_KR"/>
</dbReference>
<dbReference type="EMBL" id="MU853877">
    <property type="protein sequence ID" value="KAK3936656.1"/>
    <property type="molecule type" value="Genomic_DNA"/>
</dbReference>
<protein>
    <submittedName>
        <fullName evidence="8">KR domain-containing protein</fullName>
    </submittedName>
</protein>
<dbReference type="GO" id="GO:0031177">
    <property type="term" value="F:phosphopantetheine binding"/>
    <property type="evidence" value="ECO:0007669"/>
    <property type="project" value="InterPro"/>
</dbReference>
<organism evidence="8 9">
    <name type="scientific">Diplogelasinospora grovesii</name>
    <dbReference type="NCBI Taxonomy" id="303347"/>
    <lineage>
        <taxon>Eukaryota</taxon>
        <taxon>Fungi</taxon>
        <taxon>Dikarya</taxon>
        <taxon>Ascomycota</taxon>
        <taxon>Pezizomycotina</taxon>
        <taxon>Sordariomycetes</taxon>
        <taxon>Sordariomycetidae</taxon>
        <taxon>Sordariales</taxon>
        <taxon>Diplogelasinosporaceae</taxon>
        <taxon>Diplogelasinospora</taxon>
    </lineage>
</organism>
<evidence type="ECO:0000256" key="4">
    <source>
        <dbReference type="ARBA" id="ARBA00023002"/>
    </source>
</evidence>
<accession>A0AAN6N134</accession>
<dbReference type="AlphaFoldDB" id="A0AAN6N134"/>
<dbReference type="PANTHER" id="PTHR43775">
    <property type="entry name" value="FATTY ACID SYNTHASE"/>
    <property type="match status" value="1"/>
</dbReference>
<keyword evidence="3" id="KW-0808">Transferase</keyword>
<evidence type="ECO:0000256" key="5">
    <source>
        <dbReference type="ARBA" id="ARBA00023268"/>
    </source>
</evidence>